<reference evidence="2" key="1">
    <citation type="journal article" date="2022" name="bioRxiv">
        <title>Sequencing and chromosome-scale assembly of the giantPleurodeles waltlgenome.</title>
        <authorList>
            <person name="Brown T."/>
            <person name="Elewa A."/>
            <person name="Iarovenko S."/>
            <person name="Subramanian E."/>
            <person name="Araus A.J."/>
            <person name="Petzold A."/>
            <person name="Susuki M."/>
            <person name="Suzuki K.-i.T."/>
            <person name="Hayashi T."/>
            <person name="Toyoda A."/>
            <person name="Oliveira C."/>
            <person name="Osipova E."/>
            <person name="Leigh N.D."/>
            <person name="Simon A."/>
            <person name="Yun M.H."/>
        </authorList>
    </citation>
    <scope>NUCLEOTIDE SEQUENCE</scope>
    <source>
        <strain evidence="2">20211129_DDA</strain>
        <tissue evidence="2">Liver</tissue>
    </source>
</reference>
<feature type="compositionally biased region" description="Polar residues" evidence="1">
    <location>
        <begin position="186"/>
        <end position="211"/>
    </location>
</feature>
<accession>A0AAV7U789</accession>
<feature type="region of interest" description="Disordered" evidence="1">
    <location>
        <begin position="178"/>
        <end position="220"/>
    </location>
</feature>
<evidence type="ECO:0000313" key="2">
    <source>
        <dbReference type="EMBL" id="KAJ1184516.1"/>
    </source>
</evidence>
<evidence type="ECO:0000256" key="1">
    <source>
        <dbReference type="SAM" id="MobiDB-lite"/>
    </source>
</evidence>
<sequence length="237" mass="26292">MMITSSNTLTQMKPQGSSARVTALVHVPTIMNRYQSTGQQNTQLITAVTDKPHSLQLPITLENMTDAPTDSLFIRTRQQSTPMLQESPDTQGFKRRLEAFNSLSITELEDSWLHSISVTNDKDPVKALDLKTVVLPNIKAQHLDKSQRLKEANQCSTAPQQKKVSTTGIQVSNGWSDLHREVDSPTEGTNESINMDISGSNTSLPDTNNRENPPIRKHLAGPNSCTMRILLGYILRS</sequence>
<dbReference type="AlphaFoldDB" id="A0AAV7U789"/>
<name>A0AAV7U789_PLEWA</name>
<comment type="caution">
    <text evidence="2">The sequence shown here is derived from an EMBL/GenBank/DDBJ whole genome shotgun (WGS) entry which is preliminary data.</text>
</comment>
<dbReference type="EMBL" id="JANPWB010000005">
    <property type="protein sequence ID" value="KAJ1184516.1"/>
    <property type="molecule type" value="Genomic_DNA"/>
</dbReference>
<dbReference type="Proteomes" id="UP001066276">
    <property type="component" value="Chromosome 3_1"/>
</dbReference>
<gene>
    <name evidence="2" type="ORF">NDU88_001322</name>
</gene>
<evidence type="ECO:0000313" key="3">
    <source>
        <dbReference type="Proteomes" id="UP001066276"/>
    </source>
</evidence>
<protein>
    <submittedName>
        <fullName evidence="2">Uncharacterized protein</fullName>
    </submittedName>
</protein>
<keyword evidence="3" id="KW-1185">Reference proteome</keyword>
<proteinExistence type="predicted"/>
<organism evidence="2 3">
    <name type="scientific">Pleurodeles waltl</name>
    <name type="common">Iberian ribbed newt</name>
    <dbReference type="NCBI Taxonomy" id="8319"/>
    <lineage>
        <taxon>Eukaryota</taxon>
        <taxon>Metazoa</taxon>
        <taxon>Chordata</taxon>
        <taxon>Craniata</taxon>
        <taxon>Vertebrata</taxon>
        <taxon>Euteleostomi</taxon>
        <taxon>Amphibia</taxon>
        <taxon>Batrachia</taxon>
        <taxon>Caudata</taxon>
        <taxon>Salamandroidea</taxon>
        <taxon>Salamandridae</taxon>
        <taxon>Pleurodelinae</taxon>
        <taxon>Pleurodeles</taxon>
    </lineage>
</organism>